<evidence type="ECO:0000256" key="2">
    <source>
        <dbReference type="ARBA" id="ARBA00022801"/>
    </source>
</evidence>
<dbReference type="InterPro" id="IPR050699">
    <property type="entry name" value="RNA-DNA_Helicase"/>
</dbReference>
<protein>
    <submittedName>
        <fullName evidence="7">Helicase C-terminal domain-containing protein</fullName>
    </submittedName>
</protein>
<keyword evidence="4" id="KW-0067">ATP-binding</keyword>
<dbReference type="Gene3D" id="3.40.50.300">
    <property type="entry name" value="P-loop containing nucleotide triphosphate hydrolases"/>
    <property type="match status" value="1"/>
</dbReference>
<proteinExistence type="predicted"/>
<dbReference type="GO" id="GO:0070478">
    <property type="term" value="P:nuclear-transcribed mRNA catabolic process, 3'-5' exonucleolytic nonsense-mediated decay"/>
    <property type="evidence" value="ECO:0007669"/>
    <property type="project" value="TreeGrafter"/>
</dbReference>
<comment type="catalytic activity">
    <reaction evidence="5">
        <text>ATP + H2O = ADP + phosphate + H(+)</text>
        <dbReference type="Rhea" id="RHEA:13065"/>
        <dbReference type="ChEBI" id="CHEBI:15377"/>
        <dbReference type="ChEBI" id="CHEBI:15378"/>
        <dbReference type="ChEBI" id="CHEBI:30616"/>
        <dbReference type="ChEBI" id="CHEBI:43474"/>
        <dbReference type="ChEBI" id="CHEBI:456216"/>
        <dbReference type="EC" id="3.6.4.13"/>
    </reaction>
</comment>
<dbReference type="WBParaSite" id="PSU_v2.g20417.t1">
    <property type="protein sequence ID" value="PSU_v2.g20417.t1"/>
    <property type="gene ID" value="PSU_v2.g20417"/>
</dbReference>
<dbReference type="Proteomes" id="UP000887577">
    <property type="component" value="Unplaced"/>
</dbReference>
<keyword evidence="6" id="KW-1185">Reference proteome</keyword>
<reference evidence="7" key="1">
    <citation type="submission" date="2022-11" db="UniProtKB">
        <authorList>
            <consortium name="WormBaseParasite"/>
        </authorList>
    </citation>
    <scope>IDENTIFICATION</scope>
</reference>
<dbReference type="Gene3D" id="1.10.3380.30">
    <property type="match status" value="1"/>
</dbReference>
<dbReference type="AlphaFoldDB" id="A0A914YSM3"/>
<evidence type="ECO:0000313" key="7">
    <source>
        <dbReference type="WBParaSite" id="PSU_v2.g20417.t1"/>
    </source>
</evidence>
<keyword evidence="1" id="KW-0547">Nucleotide-binding</keyword>
<dbReference type="GO" id="GO:0005524">
    <property type="term" value="F:ATP binding"/>
    <property type="evidence" value="ECO:0007669"/>
    <property type="project" value="UniProtKB-KW"/>
</dbReference>
<dbReference type="PANTHER" id="PTHR12131">
    <property type="entry name" value="ATP-DEPENDENT RNA AND DNA HELICASE"/>
    <property type="match status" value="1"/>
</dbReference>
<accession>A0A914YSM3</accession>
<sequence>MAGRAGRRGIDERGMVIILSKGGEAYDLSDLLPMLKGEAISLQSKFRITYNMLLNIIRDEQLNIEDMLQRSYVERVSLRALSSKNEKIIYLKEKLDILPILSCSDCTDVEQEASILHYYTTLMAYIQKRGILFDKLITRSNVDEQIFPEYSMYACMCSIIYQ</sequence>
<dbReference type="GO" id="GO:0055087">
    <property type="term" value="C:Ski complex"/>
    <property type="evidence" value="ECO:0007669"/>
    <property type="project" value="TreeGrafter"/>
</dbReference>
<dbReference type="GO" id="GO:0016787">
    <property type="term" value="F:hydrolase activity"/>
    <property type="evidence" value="ECO:0007669"/>
    <property type="project" value="UniProtKB-KW"/>
</dbReference>
<dbReference type="PANTHER" id="PTHR12131:SF1">
    <property type="entry name" value="ATP-DEPENDENT RNA HELICASE SUPV3L1, MITOCHONDRIAL-RELATED"/>
    <property type="match status" value="1"/>
</dbReference>
<keyword evidence="3" id="KW-0347">Helicase</keyword>
<evidence type="ECO:0000256" key="3">
    <source>
        <dbReference type="ARBA" id="ARBA00022806"/>
    </source>
</evidence>
<evidence type="ECO:0000256" key="4">
    <source>
        <dbReference type="ARBA" id="ARBA00022840"/>
    </source>
</evidence>
<keyword evidence="2" id="KW-0378">Hydrolase</keyword>
<evidence type="ECO:0000256" key="5">
    <source>
        <dbReference type="ARBA" id="ARBA00047984"/>
    </source>
</evidence>
<evidence type="ECO:0000313" key="6">
    <source>
        <dbReference type="Proteomes" id="UP000887577"/>
    </source>
</evidence>
<organism evidence="6 7">
    <name type="scientific">Panagrolaimus superbus</name>
    <dbReference type="NCBI Taxonomy" id="310955"/>
    <lineage>
        <taxon>Eukaryota</taxon>
        <taxon>Metazoa</taxon>
        <taxon>Ecdysozoa</taxon>
        <taxon>Nematoda</taxon>
        <taxon>Chromadorea</taxon>
        <taxon>Rhabditida</taxon>
        <taxon>Tylenchina</taxon>
        <taxon>Panagrolaimomorpha</taxon>
        <taxon>Panagrolaimoidea</taxon>
        <taxon>Panagrolaimidae</taxon>
        <taxon>Panagrolaimus</taxon>
    </lineage>
</organism>
<evidence type="ECO:0000256" key="1">
    <source>
        <dbReference type="ARBA" id="ARBA00022741"/>
    </source>
</evidence>
<name>A0A914YSM3_9BILA</name>
<dbReference type="InterPro" id="IPR027417">
    <property type="entry name" value="P-loop_NTPase"/>
</dbReference>
<dbReference type="GO" id="GO:0003724">
    <property type="term" value="F:RNA helicase activity"/>
    <property type="evidence" value="ECO:0007669"/>
    <property type="project" value="UniProtKB-EC"/>
</dbReference>